<reference evidence="5" key="2">
    <citation type="submission" date="2022-04" db="EMBL/GenBank/DDBJ databases">
        <authorList>
            <person name="Bromfield E.S.P."/>
            <person name="Cloutier S."/>
        </authorList>
    </citation>
    <scope>NUCLEOTIDE SEQUENCE</scope>
    <source>
        <strain evidence="5">1S5</strain>
    </source>
</reference>
<organism evidence="5 6">
    <name type="scientific">Bradyrhizobium barranii subsp. apii</name>
    <dbReference type="NCBI Taxonomy" id="2819348"/>
    <lineage>
        <taxon>Bacteria</taxon>
        <taxon>Pseudomonadati</taxon>
        <taxon>Pseudomonadota</taxon>
        <taxon>Alphaproteobacteria</taxon>
        <taxon>Hyphomicrobiales</taxon>
        <taxon>Nitrobacteraceae</taxon>
        <taxon>Bradyrhizobium</taxon>
        <taxon>Bradyrhizobium barranii</taxon>
    </lineage>
</organism>
<dbReference type="EMBL" id="CP096255">
    <property type="protein sequence ID" value="UPT86970.1"/>
    <property type="molecule type" value="Genomic_DNA"/>
</dbReference>
<protein>
    <submittedName>
        <fullName evidence="5">MBL fold metallo-hydrolase</fullName>
    </submittedName>
</protein>
<dbReference type="SMART" id="SM00849">
    <property type="entry name" value="Lactamase_B"/>
    <property type="match status" value="1"/>
</dbReference>
<dbReference type="InterPro" id="IPR036866">
    <property type="entry name" value="RibonucZ/Hydroxyglut_hydro"/>
</dbReference>
<keyword evidence="2" id="KW-0479">Metal-binding</keyword>
<dbReference type="PANTHER" id="PTHR42978">
    <property type="entry name" value="QUORUM-QUENCHING LACTONASE YTNP-RELATED-RELATED"/>
    <property type="match status" value="1"/>
</dbReference>
<evidence type="ECO:0000256" key="4">
    <source>
        <dbReference type="ARBA" id="ARBA00022833"/>
    </source>
</evidence>
<dbReference type="PANTHER" id="PTHR42978:SF6">
    <property type="entry name" value="QUORUM-QUENCHING LACTONASE YTNP-RELATED"/>
    <property type="match status" value="1"/>
</dbReference>
<dbReference type="GO" id="GO:0046872">
    <property type="term" value="F:metal ion binding"/>
    <property type="evidence" value="ECO:0007669"/>
    <property type="project" value="UniProtKB-KW"/>
</dbReference>
<dbReference type="GO" id="GO:0016787">
    <property type="term" value="F:hydrolase activity"/>
    <property type="evidence" value="ECO:0007669"/>
    <property type="project" value="UniProtKB-KW"/>
</dbReference>
<evidence type="ECO:0000313" key="6">
    <source>
        <dbReference type="Proteomes" id="UP000551709"/>
    </source>
</evidence>
<evidence type="ECO:0000313" key="5">
    <source>
        <dbReference type="EMBL" id="UPT86970.1"/>
    </source>
</evidence>
<dbReference type="AlphaFoldDB" id="A0A8T5V9X0"/>
<accession>A0A8T5V9X0</accession>
<evidence type="ECO:0000256" key="3">
    <source>
        <dbReference type="ARBA" id="ARBA00022801"/>
    </source>
</evidence>
<dbReference type="Pfam" id="PF00753">
    <property type="entry name" value="Lactamase_B"/>
    <property type="match status" value="1"/>
</dbReference>
<dbReference type="RefSeq" id="WP_166075490.1">
    <property type="nucleotide sequence ID" value="NZ_CP096255.1"/>
</dbReference>
<reference evidence="5" key="1">
    <citation type="journal article" date="2017" name="Syst. Appl. Microbiol.">
        <title>Soybeans inoculated with root zone soils of Canadian native legumes harbour diverse and novel Bradyrhizobium spp. that possess agricultural potential.</title>
        <authorList>
            <person name="Bromfield E.S.P."/>
            <person name="Cloutier S."/>
            <person name="Tambong J.T."/>
            <person name="Tran Thi T.V."/>
        </authorList>
    </citation>
    <scope>NUCLEOTIDE SEQUENCE</scope>
    <source>
        <strain evidence="5">1S5</strain>
    </source>
</reference>
<evidence type="ECO:0000256" key="2">
    <source>
        <dbReference type="ARBA" id="ARBA00022723"/>
    </source>
</evidence>
<name>A0A8T5V9X0_9BRAD</name>
<dbReference type="Proteomes" id="UP000551709">
    <property type="component" value="Chromosome"/>
</dbReference>
<keyword evidence="4" id="KW-0862">Zinc</keyword>
<dbReference type="SUPFAM" id="SSF56281">
    <property type="entry name" value="Metallo-hydrolase/oxidoreductase"/>
    <property type="match status" value="1"/>
</dbReference>
<evidence type="ECO:0000256" key="1">
    <source>
        <dbReference type="ARBA" id="ARBA00007749"/>
    </source>
</evidence>
<gene>
    <name evidence="5" type="ORF">HAP41_0000043290</name>
</gene>
<comment type="similarity">
    <text evidence="1">Belongs to the metallo-beta-lactamase superfamily.</text>
</comment>
<proteinExistence type="inferred from homology"/>
<dbReference type="Gene3D" id="3.60.15.10">
    <property type="entry name" value="Ribonuclease Z/Hydroxyacylglutathione hydrolase-like"/>
    <property type="match status" value="1"/>
</dbReference>
<keyword evidence="3" id="KW-0378">Hydrolase</keyword>
<sequence length="290" mass="32304">MSEKTYRVGQWQITRIPEIDLYFDPAGLIPEWDESVLGEEAAPIIEPTRENGGSRLKAPVHSWLVRSESCRFLVDTGVGNGRQRTFAPFANLQTDYFDRLRAEGLNPNELDFVLCTHMHTDHVGWNTRADGGKWVPTFPNARYVWGRVDGAVARHPRFHQGPTAGVFEDSVEPIIEAGLFDEIEPGPFAPIDGVTFHSTPGHSPGHLAISLQSRGEEAFFGGDVLHHQVQVLRPEWNSAFCEDAEPARASRLWALGHAADSNALYFGVHLGGSSVGRVKRMGDRFTWIHE</sequence>
<dbReference type="InterPro" id="IPR001279">
    <property type="entry name" value="Metallo-B-lactamas"/>
</dbReference>
<dbReference type="CDD" id="cd16277">
    <property type="entry name" value="metallo-hydrolase-like_MBL-fold"/>
    <property type="match status" value="1"/>
</dbReference>
<dbReference type="InterPro" id="IPR051013">
    <property type="entry name" value="MBL_superfamily_lactonases"/>
</dbReference>